<feature type="repeat" description="PPR" evidence="3">
    <location>
        <begin position="250"/>
        <end position="284"/>
    </location>
</feature>
<name>A0AAD8TUU6_LOLMU</name>
<keyword evidence="2" id="KW-0809">Transit peptide</keyword>
<evidence type="ECO:0000256" key="3">
    <source>
        <dbReference type="PROSITE-ProRule" id="PRU00708"/>
    </source>
</evidence>
<dbReference type="InterPro" id="IPR011990">
    <property type="entry name" value="TPR-like_helical_dom_sf"/>
</dbReference>
<feature type="repeat" description="PPR" evidence="3">
    <location>
        <begin position="670"/>
        <end position="704"/>
    </location>
</feature>
<dbReference type="InterPro" id="IPR008271">
    <property type="entry name" value="Ser/Thr_kinase_AS"/>
</dbReference>
<dbReference type="Pfam" id="PF01535">
    <property type="entry name" value="PPR"/>
    <property type="match status" value="2"/>
</dbReference>
<dbReference type="PROSITE" id="PS51375">
    <property type="entry name" value="PPR"/>
    <property type="match status" value="15"/>
</dbReference>
<evidence type="ECO:0000313" key="5">
    <source>
        <dbReference type="EMBL" id="KAK1692654.1"/>
    </source>
</evidence>
<dbReference type="Pfam" id="PF12854">
    <property type="entry name" value="PPR_1"/>
    <property type="match status" value="1"/>
</dbReference>
<keyword evidence="1" id="KW-0677">Repeat</keyword>
<dbReference type="InterPro" id="IPR000719">
    <property type="entry name" value="Prot_kinase_dom"/>
</dbReference>
<dbReference type="Gene3D" id="3.30.200.20">
    <property type="entry name" value="Phosphorylase Kinase, domain 1"/>
    <property type="match status" value="1"/>
</dbReference>
<feature type="repeat" description="PPR" evidence="3">
    <location>
        <begin position="144"/>
        <end position="179"/>
    </location>
</feature>
<dbReference type="AlphaFoldDB" id="A0AAD8TUU6"/>
<evidence type="ECO:0000259" key="4">
    <source>
        <dbReference type="PROSITE" id="PS50011"/>
    </source>
</evidence>
<dbReference type="GO" id="GO:0005524">
    <property type="term" value="F:ATP binding"/>
    <property type="evidence" value="ECO:0007669"/>
    <property type="project" value="InterPro"/>
</dbReference>
<feature type="repeat" description="PPR" evidence="3">
    <location>
        <begin position="285"/>
        <end position="319"/>
    </location>
</feature>
<feature type="repeat" description="PPR" evidence="3">
    <location>
        <begin position="460"/>
        <end position="494"/>
    </location>
</feature>
<dbReference type="InterPro" id="IPR001245">
    <property type="entry name" value="Ser-Thr/Tyr_kinase_cat_dom"/>
</dbReference>
<feature type="repeat" description="PPR" evidence="3">
    <location>
        <begin position="425"/>
        <end position="459"/>
    </location>
</feature>
<protein>
    <recommendedName>
        <fullName evidence="4">Protein kinase domain-containing protein</fullName>
    </recommendedName>
</protein>
<feature type="repeat" description="PPR" evidence="3">
    <location>
        <begin position="215"/>
        <end position="249"/>
    </location>
</feature>
<dbReference type="Proteomes" id="UP001231189">
    <property type="component" value="Unassembled WGS sequence"/>
</dbReference>
<dbReference type="PROSITE" id="PS00108">
    <property type="entry name" value="PROTEIN_KINASE_ST"/>
    <property type="match status" value="1"/>
</dbReference>
<feature type="repeat" description="PPR" evidence="3">
    <location>
        <begin position="530"/>
        <end position="564"/>
    </location>
</feature>
<proteinExistence type="predicted"/>
<feature type="domain" description="Protein kinase" evidence="4">
    <location>
        <begin position="764"/>
        <end position="1014"/>
    </location>
</feature>
<dbReference type="Pfam" id="PF07714">
    <property type="entry name" value="PK_Tyr_Ser-Thr"/>
    <property type="match status" value="1"/>
</dbReference>
<comment type="caution">
    <text evidence="5">The sequence shown here is derived from an EMBL/GenBank/DDBJ whole genome shotgun (WGS) entry which is preliminary data.</text>
</comment>
<dbReference type="FunFam" id="1.10.510.10:FF:000336">
    <property type="entry name" value="Cysteine-rich receptor-like protein kinase 2"/>
    <property type="match status" value="1"/>
</dbReference>
<sequence length="1124" mass="124814">MSPLLLRLRLHARHSSSTSPPTRCWEPAAAFAAATERARNGKLTPADAHHLFDELLQQGTPVQERPLNNLLAALARAPPSCACRNGPALAVALYSRMSQGACRRVARPTACTYSILMDCCCRAHRPDLALAFFGRLLKKSLKADVRVFNNLLKGLCRAKRADDALVVLLHRMPELGCTPDVVTYSLVIDGYFKEGQVGKVCNLFHEMAQQGIAPDVVTYNLVIDGYFKEGQVGKACNLFHEMTKQGVVPNVVTYNLVINALCKAKAMDKAEYFLRQMVVNGVEPDTVTYNSLIHGYSTSANWKEALRVFKEMTSRSVTADVYTYNVFMAYLCKHGRSKEAAGFFDSMAMKGLKPDIVSYNTLLHGYATEGCLVDMSNLFNSMSRDGILPDCHVFNKLINGYSKAGLMDEAMLILKEMQKQGVTPDVVSYGTIIHAFCKMGKLDNAMEKFNQMIDMGVQPDIAVYGFLIQGFCTHGDLVKAKEFVTEMKNKGQRPDVVTFNTLIGGYCLVCKMEDAMKVFDAMVSYSLEPCSVTYGILINGYCKNRRIDDGLTLFQEMLRKGVKPTTFNYNVILDGLFLAGRIVDAKEKFHEMVESGLNVCIDTYCIVLGGLCRNNCSDEAITLFQKLRTANMKFDITIANIMIGAFYRVQRNQEAKDLFAAIPANGLVANIVTYSIMMTNLIKEGSVEEADNLFSSMEKSGCAANSYLLNHIIRNLLQKGEIVRAGNYMSKADGKNCSLEAKTVSLLISLFSAKGKHRKNINLLPKKYQLLEGAAGGLGPHCMFEGVLPDGREIAVKRLFLTTRQWTDQFFNEVKLVSQVQHKNHIKLLGCSVEGPDLVYEALKKNVLDWEQRAEIILGTAEGLSYLHSASEIRIVHGDIKASNVLLDEKFRPKIGDFGLARNFMEDQTHLSTGLAGTFGYMAPEYIVHGQLTEKADIYSYGVLVLEIITGWKNHNSVASSAKGLSLMALIWKHYNAGTMMELLDPNLQEECPEREALKVFNVGLLCAQASPNLRSPMWKVVEMLGRGDRVLARSTEPPFIDVKGSNANSYGSGSTFSLKSTSEKSPFSMNQLSVSGVQASTNKRDITEMDRQRFLREIIELCMHLIWLSVLFRGKSKLAAENE</sequence>
<dbReference type="InterPro" id="IPR002885">
    <property type="entry name" value="PPR_rpt"/>
</dbReference>
<organism evidence="5 6">
    <name type="scientific">Lolium multiflorum</name>
    <name type="common">Italian ryegrass</name>
    <name type="synonym">Lolium perenne subsp. multiflorum</name>
    <dbReference type="NCBI Taxonomy" id="4521"/>
    <lineage>
        <taxon>Eukaryota</taxon>
        <taxon>Viridiplantae</taxon>
        <taxon>Streptophyta</taxon>
        <taxon>Embryophyta</taxon>
        <taxon>Tracheophyta</taxon>
        <taxon>Spermatophyta</taxon>
        <taxon>Magnoliopsida</taxon>
        <taxon>Liliopsida</taxon>
        <taxon>Poales</taxon>
        <taxon>Poaceae</taxon>
        <taxon>BOP clade</taxon>
        <taxon>Pooideae</taxon>
        <taxon>Poodae</taxon>
        <taxon>Poeae</taxon>
        <taxon>Poeae Chloroplast Group 2 (Poeae type)</taxon>
        <taxon>Loliodinae</taxon>
        <taxon>Loliinae</taxon>
        <taxon>Lolium</taxon>
    </lineage>
</organism>
<dbReference type="SMART" id="SM00220">
    <property type="entry name" value="S_TKc"/>
    <property type="match status" value="1"/>
</dbReference>
<dbReference type="Gene3D" id="1.10.510.10">
    <property type="entry name" value="Transferase(Phosphotransferase) domain 1"/>
    <property type="match status" value="1"/>
</dbReference>
<keyword evidence="6" id="KW-1185">Reference proteome</keyword>
<feature type="repeat" description="PPR" evidence="3">
    <location>
        <begin position="320"/>
        <end position="354"/>
    </location>
</feature>
<dbReference type="NCBIfam" id="TIGR00756">
    <property type="entry name" value="PPR"/>
    <property type="match status" value="16"/>
</dbReference>
<dbReference type="GO" id="GO:0004672">
    <property type="term" value="F:protein kinase activity"/>
    <property type="evidence" value="ECO:0007669"/>
    <property type="project" value="InterPro"/>
</dbReference>
<evidence type="ECO:0000256" key="1">
    <source>
        <dbReference type="ARBA" id="ARBA00022737"/>
    </source>
</evidence>
<dbReference type="PANTHER" id="PTHR47932:SF12">
    <property type="entry name" value="PENTACOTRIPEPTIDE-REPEAT REGION OF PRORP DOMAIN-CONTAINING PROTEIN"/>
    <property type="match status" value="1"/>
</dbReference>
<dbReference type="Gene3D" id="1.25.40.10">
    <property type="entry name" value="Tetratricopeptide repeat domain"/>
    <property type="match status" value="7"/>
</dbReference>
<reference evidence="5" key="1">
    <citation type="submission" date="2023-07" db="EMBL/GenBank/DDBJ databases">
        <title>A chromosome-level genome assembly of Lolium multiflorum.</title>
        <authorList>
            <person name="Chen Y."/>
            <person name="Copetti D."/>
            <person name="Kolliker R."/>
            <person name="Studer B."/>
        </authorList>
    </citation>
    <scope>NUCLEOTIDE SEQUENCE</scope>
    <source>
        <strain evidence="5">02402/16</strain>
        <tissue evidence="5">Leaf</tissue>
    </source>
</reference>
<dbReference type="SUPFAM" id="SSF56112">
    <property type="entry name" value="Protein kinase-like (PK-like)"/>
    <property type="match status" value="1"/>
</dbReference>
<feature type="repeat" description="PPR" evidence="3">
    <location>
        <begin position="180"/>
        <end position="214"/>
    </location>
</feature>
<dbReference type="PANTHER" id="PTHR47932">
    <property type="entry name" value="ATPASE EXPRESSION PROTEIN 3"/>
    <property type="match status" value="1"/>
</dbReference>
<evidence type="ECO:0000256" key="2">
    <source>
        <dbReference type="ARBA" id="ARBA00022946"/>
    </source>
</evidence>
<gene>
    <name evidence="5" type="ORF">QYE76_009351</name>
</gene>
<feature type="repeat" description="PPR" evidence="3">
    <location>
        <begin position="390"/>
        <end position="424"/>
    </location>
</feature>
<dbReference type="PROSITE" id="PS50011">
    <property type="entry name" value="PROTEIN_KINASE_DOM"/>
    <property type="match status" value="1"/>
</dbReference>
<feature type="repeat" description="PPR" evidence="3">
    <location>
        <begin position="495"/>
        <end position="529"/>
    </location>
</feature>
<dbReference type="SUPFAM" id="SSF81901">
    <property type="entry name" value="HCP-like"/>
    <property type="match status" value="2"/>
</dbReference>
<evidence type="ECO:0000313" key="6">
    <source>
        <dbReference type="Proteomes" id="UP001231189"/>
    </source>
</evidence>
<dbReference type="EMBL" id="JAUUTY010000001">
    <property type="protein sequence ID" value="KAK1692654.1"/>
    <property type="molecule type" value="Genomic_DNA"/>
</dbReference>
<dbReference type="Pfam" id="PF13041">
    <property type="entry name" value="PPR_2"/>
    <property type="match status" value="7"/>
</dbReference>
<accession>A0AAD8TUU6</accession>
<feature type="repeat" description="PPR" evidence="3">
    <location>
        <begin position="565"/>
        <end position="599"/>
    </location>
</feature>
<feature type="repeat" description="PPR" evidence="3">
    <location>
        <begin position="109"/>
        <end position="143"/>
    </location>
</feature>
<dbReference type="InterPro" id="IPR011009">
    <property type="entry name" value="Kinase-like_dom_sf"/>
</dbReference>
<feature type="repeat" description="PPR" evidence="3">
    <location>
        <begin position="355"/>
        <end position="389"/>
    </location>
</feature>
<dbReference type="GO" id="GO:0003729">
    <property type="term" value="F:mRNA binding"/>
    <property type="evidence" value="ECO:0007669"/>
    <property type="project" value="TreeGrafter"/>
</dbReference>